<name>A0A947GJ28_9CYAN</name>
<evidence type="ECO:0000313" key="1">
    <source>
        <dbReference type="EMBL" id="MBT9316675.1"/>
    </source>
</evidence>
<dbReference type="EMBL" id="JADOES010000030">
    <property type="protein sequence ID" value="MBT9316675.1"/>
    <property type="molecule type" value="Genomic_DNA"/>
</dbReference>
<dbReference type="InterPro" id="IPR011748">
    <property type="entry name" value="Unchr_phage_tail-like"/>
</dbReference>
<dbReference type="InterPro" id="IPR006521">
    <property type="entry name" value="Tail_protein_I"/>
</dbReference>
<dbReference type="Proteomes" id="UP000717364">
    <property type="component" value="Unassembled WGS sequence"/>
</dbReference>
<protein>
    <submittedName>
        <fullName evidence="1">Phage tail protein</fullName>
    </submittedName>
</protein>
<sequence length="356" mass="40440">MQLLNTTAAEDLSFASATVSLPQQQLRLNPDEPSELLIQVKNISQRPLQLRLNVTGDFPAKWCYMGIEEPTISTTGLLLKNGPGQFPVTWCMRDAIAPHQNLDISLYFKPAADFFEAAHALGPNDTLKLNYQGQIQVYAGPDGADCLMGVENFSLHIRPDSRYLKFLPAVYQEVDFISRFLKLFEQSFDPAVQAISWMWAYLDPLTAPEAMLPFLAQWVGWPSDIYWSQAQQRRLIRRAFEIYQWRGTKQGLRLYLHLYTGLPLDLPDTPESQKHISIQEVFSRGFVMDEARLDHDAILGGGKPFHFTVRLRTEEPEKLDEALIHTIIDQEKPAFCTYDLLLGPISPPVSPTPPTH</sequence>
<gene>
    <name evidence="1" type="ORF">IXB50_14700</name>
</gene>
<organism evidence="1 2">
    <name type="scientific">Leptothoe spongobia TAU-MAC 1115</name>
    <dbReference type="NCBI Taxonomy" id="1967444"/>
    <lineage>
        <taxon>Bacteria</taxon>
        <taxon>Bacillati</taxon>
        <taxon>Cyanobacteriota</taxon>
        <taxon>Cyanophyceae</taxon>
        <taxon>Nodosilineales</taxon>
        <taxon>Cymatolegaceae</taxon>
        <taxon>Leptothoe</taxon>
        <taxon>Leptothoe spongobia</taxon>
    </lineage>
</organism>
<evidence type="ECO:0000313" key="2">
    <source>
        <dbReference type="Proteomes" id="UP000717364"/>
    </source>
</evidence>
<dbReference type="NCBIfam" id="TIGR02242">
    <property type="entry name" value="tail_TIGR02242"/>
    <property type="match status" value="1"/>
</dbReference>
<dbReference type="Pfam" id="PF09684">
    <property type="entry name" value="Tail_P2_I"/>
    <property type="match status" value="1"/>
</dbReference>
<reference evidence="1" key="2">
    <citation type="journal article" date="2021" name="Mar. Drugs">
        <title>Genome Reduction and Secondary Metabolism of the Marine Sponge-Associated Cyanobacterium Leptothoe.</title>
        <authorList>
            <person name="Konstantinou D."/>
            <person name="Popin R.V."/>
            <person name="Fewer D.P."/>
            <person name="Sivonen K."/>
            <person name="Gkelis S."/>
        </authorList>
    </citation>
    <scope>NUCLEOTIDE SEQUENCE</scope>
    <source>
        <strain evidence="1">TAU-MAC 1115</strain>
    </source>
</reference>
<proteinExistence type="predicted"/>
<keyword evidence="2" id="KW-1185">Reference proteome</keyword>
<accession>A0A947GJ28</accession>
<dbReference type="AlphaFoldDB" id="A0A947GJ28"/>
<comment type="caution">
    <text evidence="1">The sequence shown here is derived from an EMBL/GenBank/DDBJ whole genome shotgun (WGS) entry which is preliminary data.</text>
</comment>
<reference evidence="1" key="1">
    <citation type="submission" date="2020-11" db="EMBL/GenBank/DDBJ databases">
        <authorList>
            <person name="Konstantinou D."/>
            <person name="Gkelis S."/>
            <person name="Popin R."/>
            <person name="Fewer D."/>
            <person name="Sivonen K."/>
        </authorList>
    </citation>
    <scope>NUCLEOTIDE SEQUENCE</scope>
    <source>
        <strain evidence="1">TAU-MAC 1115</strain>
    </source>
</reference>